<sequence>MNFNFNRNTDSFKAQEITMQRSKVVSLTEAVLEDPSNILCQALLNQTMKRLEMLLSA</sequence>
<protein>
    <submittedName>
        <fullName evidence="1">Uncharacterized protein</fullName>
    </submittedName>
</protein>
<dbReference type="RefSeq" id="WP_185788386.1">
    <property type="nucleotide sequence ID" value="NZ_JACLCP010000001.1"/>
</dbReference>
<keyword evidence="2" id="KW-1185">Reference proteome</keyword>
<comment type="caution">
    <text evidence="1">The sequence shown here is derived from an EMBL/GenBank/DDBJ whole genome shotgun (WGS) entry which is preliminary data.</text>
</comment>
<dbReference type="AlphaFoldDB" id="A0A842IP07"/>
<gene>
    <name evidence="1" type="ORF">H7F21_06510</name>
</gene>
<accession>A0A842IP07</accession>
<name>A0A842IP07_9FLAO</name>
<evidence type="ECO:0000313" key="1">
    <source>
        <dbReference type="EMBL" id="MBC2844740.1"/>
    </source>
</evidence>
<evidence type="ECO:0000313" key="2">
    <source>
        <dbReference type="Proteomes" id="UP000533900"/>
    </source>
</evidence>
<organism evidence="1 2">
    <name type="scientific">Winogradskyella flava</name>
    <dbReference type="NCBI Taxonomy" id="1884876"/>
    <lineage>
        <taxon>Bacteria</taxon>
        <taxon>Pseudomonadati</taxon>
        <taxon>Bacteroidota</taxon>
        <taxon>Flavobacteriia</taxon>
        <taxon>Flavobacteriales</taxon>
        <taxon>Flavobacteriaceae</taxon>
        <taxon>Winogradskyella</taxon>
    </lineage>
</organism>
<proteinExistence type="predicted"/>
<dbReference type="Proteomes" id="UP000533900">
    <property type="component" value="Unassembled WGS sequence"/>
</dbReference>
<reference evidence="1" key="1">
    <citation type="submission" date="2020-08" db="EMBL/GenBank/DDBJ databases">
        <title>Winogradskyella ouciana sp. nov., isolated from the hadal seawater of the Mariana Trench.</title>
        <authorList>
            <person name="He X."/>
        </authorList>
    </citation>
    <scope>NUCLEOTIDE SEQUENCE [LARGE SCALE GENOMIC DNA]</scope>
    <source>
        <strain evidence="1">KCTC 52348</strain>
    </source>
</reference>
<dbReference type="EMBL" id="JACLCP010000001">
    <property type="protein sequence ID" value="MBC2844740.1"/>
    <property type="molecule type" value="Genomic_DNA"/>
</dbReference>